<keyword evidence="2" id="KW-0808">Transferase</keyword>
<evidence type="ECO:0000313" key="4">
    <source>
        <dbReference type="EnsemblPlants" id="TuG1812G0100000786.01.T02"/>
    </source>
</evidence>
<dbReference type="Gramene" id="TuG1812G0100000786.01.T02">
    <property type="protein sequence ID" value="TuG1812G0100000786.01.T02"/>
    <property type="gene ID" value="TuG1812G0100000786.01"/>
</dbReference>
<evidence type="ECO:0000313" key="5">
    <source>
        <dbReference type="Proteomes" id="UP000015106"/>
    </source>
</evidence>
<dbReference type="Proteomes" id="UP000015106">
    <property type="component" value="Chromosome 1"/>
</dbReference>
<dbReference type="AlphaFoldDB" id="A0A8R7P4E6"/>
<name>A0A8R7P4E6_TRIUA</name>
<dbReference type="GO" id="GO:0019878">
    <property type="term" value="P:lysine biosynthetic process via aminoadipic acid"/>
    <property type="evidence" value="ECO:0007669"/>
    <property type="project" value="TreeGrafter"/>
</dbReference>
<dbReference type="Gramene" id="TuG1812G0100000793.01.T02">
    <property type="protein sequence ID" value="TuG1812G0100000793.01.T02"/>
    <property type="gene ID" value="TuG1812G0100000793.01"/>
</dbReference>
<dbReference type="PANTHER" id="PTHR12215">
    <property type="entry name" value="PHOSPHOPANTETHEINE TRANSFERASE"/>
    <property type="match status" value="1"/>
</dbReference>
<dbReference type="InterPro" id="IPR050559">
    <property type="entry name" value="P-Pant_transferase_sf"/>
</dbReference>
<evidence type="ECO:0000256" key="2">
    <source>
        <dbReference type="ARBA" id="ARBA00022679"/>
    </source>
</evidence>
<dbReference type="PANTHER" id="PTHR12215:SF15">
    <property type="entry name" value="4'-PHOSPHOPANTETHEINYL TRANSFERASE SUPERFAMILY-RELATED"/>
    <property type="match status" value="1"/>
</dbReference>
<dbReference type="Pfam" id="PF01648">
    <property type="entry name" value="ACPS"/>
    <property type="match status" value="1"/>
</dbReference>
<keyword evidence="5" id="KW-1185">Reference proteome</keyword>
<reference evidence="5" key="1">
    <citation type="journal article" date="2013" name="Nature">
        <title>Draft genome of the wheat A-genome progenitor Triticum urartu.</title>
        <authorList>
            <person name="Ling H.Q."/>
            <person name="Zhao S."/>
            <person name="Liu D."/>
            <person name="Wang J."/>
            <person name="Sun H."/>
            <person name="Zhang C."/>
            <person name="Fan H."/>
            <person name="Li D."/>
            <person name="Dong L."/>
            <person name="Tao Y."/>
            <person name="Gao C."/>
            <person name="Wu H."/>
            <person name="Li Y."/>
            <person name="Cui Y."/>
            <person name="Guo X."/>
            <person name="Zheng S."/>
            <person name="Wang B."/>
            <person name="Yu K."/>
            <person name="Liang Q."/>
            <person name="Yang W."/>
            <person name="Lou X."/>
            <person name="Chen J."/>
            <person name="Feng M."/>
            <person name="Jian J."/>
            <person name="Zhang X."/>
            <person name="Luo G."/>
            <person name="Jiang Y."/>
            <person name="Liu J."/>
            <person name="Wang Z."/>
            <person name="Sha Y."/>
            <person name="Zhang B."/>
            <person name="Wu H."/>
            <person name="Tang D."/>
            <person name="Shen Q."/>
            <person name="Xue P."/>
            <person name="Zou S."/>
            <person name="Wang X."/>
            <person name="Liu X."/>
            <person name="Wang F."/>
            <person name="Yang Y."/>
            <person name="An X."/>
            <person name="Dong Z."/>
            <person name="Zhang K."/>
            <person name="Zhang X."/>
            <person name="Luo M.C."/>
            <person name="Dvorak J."/>
            <person name="Tong Y."/>
            <person name="Wang J."/>
            <person name="Yang H."/>
            <person name="Li Z."/>
            <person name="Wang D."/>
            <person name="Zhang A."/>
            <person name="Wang J."/>
        </authorList>
    </citation>
    <scope>NUCLEOTIDE SEQUENCE</scope>
    <source>
        <strain evidence="5">cv. G1812</strain>
    </source>
</reference>
<dbReference type="Gene3D" id="3.90.470.20">
    <property type="entry name" value="4'-phosphopantetheinyl transferase domain"/>
    <property type="match status" value="2"/>
</dbReference>
<feature type="domain" description="4'-phosphopantetheinyl transferase" evidence="3">
    <location>
        <begin position="182"/>
        <end position="262"/>
    </location>
</feature>
<accession>A0A8R7P4E6</accession>
<dbReference type="EnsemblPlants" id="TuG1812G0100000786.01.T02">
    <property type="protein sequence ID" value="TuG1812G0100000786.01.T02"/>
    <property type="gene ID" value="TuG1812G0100000786.01"/>
</dbReference>
<dbReference type="EC" id="2.7.8.7" evidence="1"/>
<gene>
    <name evidence="4" type="primary">LOC125545893</name>
</gene>
<dbReference type="InterPro" id="IPR037143">
    <property type="entry name" value="4-PPantetheinyl_Trfase_dom_sf"/>
</dbReference>
<reference evidence="4" key="3">
    <citation type="submission" date="2022-06" db="UniProtKB">
        <authorList>
            <consortium name="EnsemblPlants"/>
        </authorList>
    </citation>
    <scope>IDENTIFICATION</scope>
</reference>
<dbReference type="GO" id="GO:0005829">
    <property type="term" value="C:cytosol"/>
    <property type="evidence" value="ECO:0007669"/>
    <property type="project" value="TreeGrafter"/>
</dbReference>
<dbReference type="InterPro" id="IPR008278">
    <property type="entry name" value="4-PPantetheinyl_Trfase_dom"/>
</dbReference>
<dbReference type="EnsemblPlants" id="TuG1812G0100000793.01.T02">
    <property type="protein sequence ID" value="TuG1812G0100000793.01.T02"/>
    <property type="gene ID" value="TuG1812G0100000793.01"/>
</dbReference>
<protein>
    <recommendedName>
        <fullName evidence="1">holo-[acyl-carrier-protein] synthase</fullName>
        <ecNumber evidence="1">2.7.8.7</ecNumber>
    </recommendedName>
</protein>
<proteinExistence type="predicted"/>
<evidence type="ECO:0000256" key="1">
    <source>
        <dbReference type="ARBA" id="ARBA00013172"/>
    </source>
</evidence>
<reference evidence="4" key="2">
    <citation type="submission" date="2018-03" db="EMBL/GenBank/DDBJ databases">
        <title>The Triticum urartu genome reveals the dynamic nature of wheat genome evolution.</title>
        <authorList>
            <person name="Ling H."/>
            <person name="Ma B."/>
            <person name="Shi X."/>
            <person name="Liu H."/>
            <person name="Dong L."/>
            <person name="Sun H."/>
            <person name="Cao Y."/>
            <person name="Gao Q."/>
            <person name="Zheng S."/>
            <person name="Li Y."/>
            <person name="Yu Y."/>
            <person name="Du H."/>
            <person name="Qi M."/>
            <person name="Li Y."/>
            <person name="Yu H."/>
            <person name="Cui Y."/>
            <person name="Wang N."/>
            <person name="Chen C."/>
            <person name="Wu H."/>
            <person name="Zhao Y."/>
            <person name="Zhang J."/>
            <person name="Li Y."/>
            <person name="Zhou W."/>
            <person name="Zhang B."/>
            <person name="Hu W."/>
            <person name="Eijk M."/>
            <person name="Tang J."/>
            <person name="Witsenboer H."/>
            <person name="Zhao S."/>
            <person name="Li Z."/>
            <person name="Zhang A."/>
            <person name="Wang D."/>
            <person name="Liang C."/>
        </authorList>
    </citation>
    <scope>NUCLEOTIDE SEQUENCE [LARGE SCALE GENOMIC DNA]</scope>
    <source>
        <strain evidence="4">cv. G1812</strain>
    </source>
</reference>
<sequence>MRHHHLLRCRAMPILPSPPRTLRVSGSLVHHRLIRCRGLPIPPRTPGVSGGRLFSSLPLPPPLQSPREVHVWYLCPDELNNQSQLNMYEELLSPSERKYADSMKATLLRKDVVLSRALLRTTLSRYTDCKIDPRSFEFKKNKFGKPEVLWPLDDSTAEQPLHFNISHTTSLIACGIAINAHIGIDVEEKKRNTTKNILSLARRYFTPSEVDSLAEISDSDAQRKEFLKLWTLKEAYVKALGMGFSGAPFSTFSIMLEISKGIRISKVYIFNLSLLLLSLTYATSNTSRPGCDHLSENWLFTLAELNSSHYMSVCIEDSSRSQGPEDSPASVGLKVWKTVPFVEDTLVSGTEAVKLIA</sequence>
<organism evidence="4 5">
    <name type="scientific">Triticum urartu</name>
    <name type="common">Red wild einkorn</name>
    <name type="synonym">Crithodium urartu</name>
    <dbReference type="NCBI Taxonomy" id="4572"/>
    <lineage>
        <taxon>Eukaryota</taxon>
        <taxon>Viridiplantae</taxon>
        <taxon>Streptophyta</taxon>
        <taxon>Embryophyta</taxon>
        <taxon>Tracheophyta</taxon>
        <taxon>Spermatophyta</taxon>
        <taxon>Magnoliopsida</taxon>
        <taxon>Liliopsida</taxon>
        <taxon>Poales</taxon>
        <taxon>Poaceae</taxon>
        <taxon>BOP clade</taxon>
        <taxon>Pooideae</taxon>
        <taxon>Triticodae</taxon>
        <taxon>Triticeae</taxon>
        <taxon>Triticinae</taxon>
        <taxon>Triticum</taxon>
    </lineage>
</organism>
<dbReference type="GO" id="GO:0008897">
    <property type="term" value="F:holo-[acyl-carrier-protein] synthase activity"/>
    <property type="evidence" value="ECO:0007669"/>
    <property type="project" value="UniProtKB-EC"/>
</dbReference>
<dbReference type="FunFam" id="3.90.470.20:FF:000010">
    <property type="entry name" value="L-aminoadipate-semialdehyde dehydrogenase-phosphopantetheinyl transferase"/>
    <property type="match status" value="1"/>
</dbReference>
<dbReference type="SUPFAM" id="SSF56214">
    <property type="entry name" value="4'-phosphopantetheinyl transferase"/>
    <property type="match status" value="2"/>
</dbReference>
<dbReference type="GO" id="GO:0000287">
    <property type="term" value="F:magnesium ion binding"/>
    <property type="evidence" value="ECO:0007669"/>
    <property type="project" value="InterPro"/>
</dbReference>
<evidence type="ECO:0000259" key="3">
    <source>
        <dbReference type="Pfam" id="PF01648"/>
    </source>
</evidence>